<reference evidence="1 2" key="1">
    <citation type="submission" date="2014-04" db="EMBL/GenBank/DDBJ databases">
        <authorList>
            <consortium name="DOE Joint Genome Institute"/>
            <person name="Kuo A."/>
            <person name="Kohler A."/>
            <person name="Costa M.D."/>
            <person name="Nagy L.G."/>
            <person name="Floudas D."/>
            <person name="Copeland A."/>
            <person name="Barry K.W."/>
            <person name="Cichocki N."/>
            <person name="Veneault-Fourrey C."/>
            <person name="LaButti K."/>
            <person name="Lindquist E.A."/>
            <person name="Lipzen A."/>
            <person name="Lundell T."/>
            <person name="Morin E."/>
            <person name="Murat C."/>
            <person name="Sun H."/>
            <person name="Tunlid A."/>
            <person name="Henrissat B."/>
            <person name="Grigoriev I.V."/>
            <person name="Hibbett D.S."/>
            <person name="Martin F."/>
            <person name="Nordberg H.P."/>
            <person name="Cantor M.N."/>
            <person name="Hua S.X."/>
        </authorList>
    </citation>
    <scope>NUCLEOTIDE SEQUENCE [LARGE SCALE GENOMIC DNA]</scope>
    <source>
        <strain evidence="1 2">Marx 270</strain>
    </source>
</reference>
<evidence type="ECO:0000313" key="1">
    <source>
        <dbReference type="EMBL" id="KIN96072.1"/>
    </source>
</evidence>
<dbReference type="InParanoid" id="A0A0C3IGA5"/>
<keyword evidence="2" id="KW-1185">Reference proteome</keyword>
<dbReference type="EMBL" id="KN832054">
    <property type="protein sequence ID" value="KIN96072.1"/>
    <property type="molecule type" value="Genomic_DNA"/>
</dbReference>
<dbReference type="Gene3D" id="3.30.40.10">
    <property type="entry name" value="Zinc/RING finger domain, C3HC4 (zinc finger)"/>
    <property type="match status" value="1"/>
</dbReference>
<evidence type="ECO:0000313" key="2">
    <source>
        <dbReference type="Proteomes" id="UP000054217"/>
    </source>
</evidence>
<dbReference type="AlphaFoldDB" id="A0A0C3IGA5"/>
<protein>
    <submittedName>
        <fullName evidence="1">Uncharacterized protein</fullName>
    </submittedName>
</protein>
<dbReference type="InterPro" id="IPR013083">
    <property type="entry name" value="Znf_RING/FYVE/PHD"/>
</dbReference>
<dbReference type="OrthoDB" id="3437960at2759"/>
<sequence>MTNNDHTTQPTQNCIPAAACDWFVCHGSRTHLQSTCASRVAASSLSERASLTSSTSSAVNSATVHGFHSVLPAANPLVTHTCLLGDGCTFPLEGTTTSIYSHLLHHGLNCKHRDRVPCPWPECSKEMRWGNVARHILECHLHVRLQCMHCGKTYTSEGLGAHRKVCIAVSILAYLTRTTVNSSLTSR</sequence>
<gene>
    <name evidence="1" type="ORF">M404DRAFT_164264</name>
</gene>
<dbReference type="HOGENOM" id="CLU_1448265_0_0_1"/>
<dbReference type="Proteomes" id="UP000054217">
    <property type="component" value="Unassembled WGS sequence"/>
</dbReference>
<reference evidence="2" key="2">
    <citation type="submission" date="2015-01" db="EMBL/GenBank/DDBJ databases">
        <title>Evolutionary Origins and Diversification of the Mycorrhizal Mutualists.</title>
        <authorList>
            <consortium name="DOE Joint Genome Institute"/>
            <consortium name="Mycorrhizal Genomics Consortium"/>
            <person name="Kohler A."/>
            <person name="Kuo A."/>
            <person name="Nagy L.G."/>
            <person name="Floudas D."/>
            <person name="Copeland A."/>
            <person name="Barry K.W."/>
            <person name="Cichocki N."/>
            <person name="Veneault-Fourrey C."/>
            <person name="LaButti K."/>
            <person name="Lindquist E.A."/>
            <person name="Lipzen A."/>
            <person name="Lundell T."/>
            <person name="Morin E."/>
            <person name="Murat C."/>
            <person name="Riley R."/>
            <person name="Ohm R."/>
            <person name="Sun H."/>
            <person name="Tunlid A."/>
            <person name="Henrissat B."/>
            <person name="Grigoriev I.V."/>
            <person name="Hibbett D.S."/>
            <person name="Martin F."/>
        </authorList>
    </citation>
    <scope>NUCLEOTIDE SEQUENCE [LARGE SCALE GENOMIC DNA]</scope>
    <source>
        <strain evidence="2">Marx 270</strain>
    </source>
</reference>
<proteinExistence type="predicted"/>
<accession>A0A0C3IGA5</accession>
<name>A0A0C3IGA5_PISTI</name>
<organism evidence="1 2">
    <name type="scientific">Pisolithus tinctorius Marx 270</name>
    <dbReference type="NCBI Taxonomy" id="870435"/>
    <lineage>
        <taxon>Eukaryota</taxon>
        <taxon>Fungi</taxon>
        <taxon>Dikarya</taxon>
        <taxon>Basidiomycota</taxon>
        <taxon>Agaricomycotina</taxon>
        <taxon>Agaricomycetes</taxon>
        <taxon>Agaricomycetidae</taxon>
        <taxon>Boletales</taxon>
        <taxon>Sclerodermatineae</taxon>
        <taxon>Pisolithaceae</taxon>
        <taxon>Pisolithus</taxon>
    </lineage>
</organism>